<dbReference type="RefSeq" id="WP_127150897.1">
    <property type="nucleotide sequence ID" value="NZ_CP029042.1"/>
</dbReference>
<dbReference type="SMART" id="SM01134">
    <property type="entry name" value="DeoRC"/>
    <property type="match status" value="1"/>
</dbReference>
<dbReference type="SUPFAM" id="SSF46785">
    <property type="entry name" value="Winged helix' DNA-binding domain"/>
    <property type="match status" value="1"/>
</dbReference>
<dbReference type="GO" id="GO:0003700">
    <property type="term" value="F:DNA-binding transcription factor activity"/>
    <property type="evidence" value="ECO:0007669"/>
    <property type="project" value="InterPro"/>
</dbReference>
<dbReference type="PANTHER" id="PTHR30363">
    <property type="entry name" value="HTH-TYPE TRANSCRIPTIONAL REGULATOR SRLR-RELATED"/>
    <property type="match status" value="1"/>
</dbReference>
<dbReference type="PANTHER" id="PTHR30363:SF4">
    <property type="entry name" value="GLYCEROL-3-PHOSPHATE REGULON REPRESSOR"/>
    <property type="match status" value="1"/>
</dbReference>
<keyword evidence="7" id="KW-0808">Transferase</keyword>
<dbReference type="PRINTS" id="PR00037">
    <property type="entry name" value="HTHLACR"/>
</dbReference>
<dbReference type="InterPro" id="IPR036388">
    <property type="entry name" value="WH-like_DNA-bd_sf"/>
</dbReference>
<organism evidence="7 8">
    <name type="scientific">Streptomyces lydicus</name>
    <dbReference type="NCBI Taxonomy" id="47763"/>
    <lineage>
        <taxon>Bacteria</taxon>
        <taxon>Bacillati</taxon>
        <taxon>Actinomycetota</taxon>
        <taxon>Actinomycetes</taxon>
        <taxon>Kitasatosporales</taxon>
        <taxon>Streptomycetaceae</taxon>
        <taxon>Streptomyces</taxon>
    </lineage>
</organism>
<evidence type="ECO:0000256" key="4">
    <source>
        <dbReference type="ARBA" id="ARBA00023163"/>
    </source>
</evidence>
<accession>A0A3Q9K5F1</accession>
<keyword evidence="3" id="KW-0805">Transcription regulation</keyword>
<dbReference type="PROSITE" id="PS51000">
    <property type="entry name" value="HTH_DEOR_2"/>
    <property type="match status" value="1"/>
</dbReference>
<dbReference type="Gene3D" id="3.40.50.1360">
    <property type="match status" value="1"/>
</dbReference>
<reference evidence="7 8" key="1">
    <citation type="submission" date="2018-04" db="EMBL/GenBank/DDBJ databases">
        <title>Complete genome sequences of Streptomyces lydicus strain WYEC and characterization of antagonistic properties of biological control agents.</title>
        <authorList>
            <person name="Mariita R.M."/>
            <person name="Sello J.K."/>
        </authorList>
    </citation>
    <scope>NUCLEOTIDE SEQUENCE [LARGE SCALE GENOMIC DNA]</scope>
    <source>
        <strain evidence="7 8">WYEC 108</strain>
    </source>
</reference>
<gene>
    <name evidence="7" type="ORF">DDE74_13925</name>
</gene>
<dbReference type="InterPro" id="IPR050313">
    <property type="entry name" value="Carb_Metab_HTH_regulators"/>
</dbReference>
<dbReference type="GO" id="GO:0016740">
    <property type="term" value="F:transferase activity"/>
    <property type="evidence" value="ECO:0007669"/>
    <property type="project" value="UniProtKB-KW"/>
</dbReference>
<evidence type="ECO:0000256" key="5">
    <source>
        <dbReference type="ARBA" id="ARBA00024937"/>
    </source>
</evidence>
<proteinExistence type="predicted"/>
<comment type="function">
    <text evidence="5">Repressor of the lactose catabolism operon. Galactose-6-phosphate is the inducer.</text>
</comment>
<dbReference type="InterPro" id="IPR036390">
    <property type="entry name" value="WH_DNA-bd_sf"/>
</dbReference>
<evidence type="ECO:0000256" key="3">
    <source>
        <dbReference type="ARBA" id="ARBA00023015"/>
    </source>
</evidence>
<dbReference type="InterPro" id="IPR014036">
    <property type="entry name" value="DeoR-like_C"/>
</dbReference>
<evidence type="ECO:0000256" key="2">
    <source>
        <dbReference type="ARBA" id="ARBA00022491"/>
    </source>
</evidence>
<evidence type="ECO:0000256" key="1">
    <source>
        <dbReference type="ARBA" id="ARBA00021390"/>
    </source>
</evidence>
<keyword evidence="4" id="KW-0804">Transcription</keyword>
<dbReference type="SUPFAM" id="SSF100950">
    <property type="entry name" value="NagB/RpiA/CoA transferase-like"/>
    <property type="match status" value="1"/>
</dbReference>
<evidence type="ECO:0000313" key="7">
    <source>
        <dbReference type="EMBL" id="AZS71898.1"/>
    </source>
</evidence>
<evidence type="ECO:0000259" key="6">
    <source>
        <dbReference type="PROSITE" id="PS51000"/>
    </source>
</evidence>
<dbReference type="Gene3D" id="1.10.10.10">
    <property type="entry name" value="Winged helix-like DNA-binding domain superfamily/Winged helix DNA-binding domain"/>
    <property type="match status" value="1"/>
</dbReference>
<dbReference type="InterPro" id="IPR001034">
    <property type="entry name" value="DeoR_HTH"/>
</dbReference>
<dbReference type="EMBL" id="CP029042">
    <property type="protein sequence ID" value="AZS71898.1"/>
    <property type="molecule type" value="Genomic_DNA"/>
</dbReference>
<keyword evidence="2" id="KW-0678">Repressor</keyword>
<dbReference type="Pfam" id="PF08220">
    <property type="entry name" value="HTH_DeoR"/>
    <property type="match status" value="1"/>
</dbReference>
<dbReference type="InterPro" id="IPR037171">
    <property type="entry name" value="NagB/RpiA_transferase-like"/>
</dbReference>
<dbReference type="Proteomes" id="UP000275579">
    <property type="component" value="Chromosome"/>
</dbReference>
<name>A0A3Q9K5F1_9ACTN</name>
<sequence>MYAEERHQLIVERARHDGRVEVATLAAELDVTAETIRRDLTTLERHGLLRRVHGGAIPVERFGLEPALARRTTLLTEEKERIATAALAEVPETGAILLDAGTTTGRLAGLLPTDRELTVVTNGLAIAVQLAPHPHLNLFLIGGQVRSRTQATVGEWTRAPLAATYVDIAFMGTNGISVERGLTTPDATEAAVKQCMMARARRVAVLADHTKFSLDHFACFGHLHEVDVVISDSGLDSTLADELAAAGPRVVRA</sequence>
<protein>
    <recommendedName>
        <fullName evidence="1">Lactose phosphotransferase system repressor</fullName>
    </recommendedName>
</protein>
<dbReference type="AlphaFoldDB" id="A0A3Q9K5F1"/>
<feature type="domain" description="HTH deoR-type" evidence="6">
    <location>
        <begin position="3"/>
        <end position="58"/>
    </location>
</feature>
<evidence type="ECO:0000313" key="8">
    <source>
        <dbReference type="Proteomes" id="UP000275579"/>
    </source>
</evidence>
<dbReference type="Pfam" id="PF00455">
    <property type="entry name" value="DeoRC"/>
    <property type="match status" value="1"/>
</dbReference>
<dbReference type="SMART" id="SM00420">
    <property type="entry name" value="HTH_DEOR"/>
    <property type="match status" value="1"/>
</dbReference>